<proteinExistence type="predicted"/>
<feature type="domain" description="Mandelate racemase/muconate lactonizing enzyme C-terminal" evidence="5">
    <location>
        <begin position="161"/>
        <end position="260"/>
    </location>
</feature>
<dbReference type="AlphaFoldDB" id="A0A382FLT7"/>
<reference evidence="6" key="1">
    <citation type="submission" date="2018-05" db="EMBL/GenBank/DDBJ databases">
        <authorList>
            <person name="Lanie J.A."/>
            <person name="Ng W.-L."/>
            <person name="Kazmierczak K.M."/>
            <person name="Andrzejewski T.M."/>
            <person name="Davidsen T.M."/>
            <person name="Wayne K.J."/>
            <person name="Tettelin H."/>
            <person name="Glass J.I."/>
            <person name="Rusch D."/>
            <person name="Podicherti R."/>
            <person name="Tsui H.-C.T."/>
            <person name="Winkler M.E."/>
        </authorList>
    </citation>
    <scope>NUCLEOTIDE SEQUENCE</scope>
</reference>
<dbReference type="Pfam" id="PF13378">
    <property type="entry name" value="MR_MLE_C"/>
    <property type="match status" value="1"/>
</dbReference>
<comment type="cofactor">
    <cofactor evidence="1">
        <name>Mg(2+)</name>
        <dbReference type="ChEBI" id="CHEBI:18420"/>
    </cofactor>
</comment>
<dbReference type="InterPro" id="IPR029017">
    <property type="entry name" value="Enolase-like_N"/>
</dbReference>
<dbReference type="SUPFAM" id="SSF54826">
    <property type="entry name" value="Enolase N-terminal domain-like"/>
    <property type="match status" value="1"/>
</dbReference>
<dbReference type="InterPro" id="IPR036849">
    <property type="entry name" value="Enolase-like_C_sf"/>
</dbReference>
<dbReference type="SUPFAM" id="SSF51604">
    <property type="entry name" value="Enolase C-terminal domain-like"/>
    <property type="match status" value="1"/>
</dbReference>
<dbReference type="EMBL" id="UINC01050293">
    <property type="protein sequence ID" value="SVB63077.1"/>
    <property type="molecule type" value="Genomic_DNA"/>
</dbReference>
<sequence>MKIKSIRTVRLEIPPKPPRTKPRRDTWNKTSPRSLPINYYPEFSRLPGKMPGMGGGQVWVQVTAEDGTWGLGACGFGALSAVVIETIYAPLLVGRDCLATEYLNDLMWRAIQRLGDAGHATVARSAVDLALWDLKGKLLELPVYSLLGGPCRDAIDLYATGDDLDWALELGFKAFKVTNPVHYREGTEGLNRLEEKLAAARDTVGPDADLMLNAVMSYNLDYAVQVAERLRPLHMRWLEEPLIPGDLEGHIALKKAVPWMPIATGEDHHGRIAFRQLVENRCVDVLQPDLTWCGGLSEAVKIYTIGEAAGLQTIPHGGGNTAFGQHFAMAMPESLMAEFWLGSDPGVPLEEAGRLPGVAVPKDGRLVPSDAPGFGLEIPQ</sequence>
<keyword evidence="2" id="KW-0479">Metal-binding</keyword>
<gene>
    <name evidence="6" type="ORF">METZ01_LOCUS215931</name>
</gene>
<dbReference type="SMART" id="SM00922">
    <property type="entry name" value="MR_MLE"/>
    <property type="match status" value="1"/>
</dbReference>
<name>A0A382FLT7_9ZZZZ</name>
<dbReference type="Gene3D" id="3.20.20.120">
    <property type="entry name" value="Enolase-like C-terminal domain"/>
    <property type="match status" value="1"/>
</dbReference>
<dbReference type="InterPro" id="IPR018110">
    <property type="entry name" value="Mandel_Rmase/mucon_lact_enz_CS"/>
</dbReference>
<dbReference type="InterPro" id="IPR013342">
    <property type="entry name" value="Mandelate_racemase_C"/>
</dbReference>
<evidence type="ECO:0000256" key="1">
    <source>
        <dbReference type="ARBA" id="ARBA00001946"/>
    </source>
</evidence>
<organism evidence="6">
    <name type="scientific">marine metagenome</name>
    <dbReference type="NCBI Taxonomy" id="408172"/>
    <lineage>
        <taxon>unclassified sequences</taxon>
        <taxon>metagenomes</taxon>
        <taxon>ecological metagenomes</taxon>
    </lineage>
</organism>
<dbReference type="PANTHER" id="PTHR13794:SF58">
    <property type="entry name" value="MITOCHONDRIAL ENOLASE SUPERFAMILY MEMBER 1"/>
    <property type="match status" value="1"/>
</dbReference>
<dbReference type="InterPro" id="IPR029065">
    <property type="entry name" value="Enolase_C-like"/>
</dbReference>
<dbReference type="GO" id="GO:0000287">
    <property type="term" value="F:magnesium ion binding"/>
    <property type="evidence" value="ECO:0007669"/>
    <property type="project" value="TreeGrafter"/>
</dbReference>
<dbReference type="GO" id="GO:0016052">
    <property type="term" value="P:carbohydrate catabolic process"/>
    <property type="evidence" value="ECO:0007669"/>
    <property type="project" value="TreeGrafter"/>
</dbReference>
<keyword evidence="3" id="KW-0460">Magnesium</keyword>
<dbReference type="PANTHER" id="PTHR13794">
    <property type="entry name" value="ENOLASE SUPERFAMILY, MANDELATE RACEMASE"/>
    <property type="match status" value="1"/>
</dbReference>
<feature type="non-terminal residue" evidence="6">
    <location>
        <position position="380"/>
    </location>
</feature>
<protein>
    <recommendedName>
        <fullName evidence="5">Mandelate racemase/muconate lactonizing enzyme C-terminal domain-containing protein</fullName>
    </recommendedName>
</protein>
<dbReference type="Pfam" id="PF02746">
    <property type="entry name" value="MR_MLE_N"/>
    <property type="match status" value="1"/>
</dbReference>
<evidence type="ECO:0000256" key="3">
    <source>
        <dbReference type="ARBA" id="ARBA00022842"/>
    </source>
</evidence>
<dbReference type="PROSITE" id="PS00908">
    <property type="entry name" value="MR_MLE_1"/>
    <property type="match status" value="1"/>
</dbReference>
<evidence type="ECO:0000313" key="6">
    <source>
        <dbReference type="EMBL" id="SVB63077.1"/>
    </source>
</evidence>
<dbReference type="InterPro" id="IPR046945">
    <property type="entry name" value="RHMD-like"/>
</dbReference>
<dbReference type="GO" id="GO:0016836">
    <property type="term" value="F:hydro-lyase activity"/>
    <property type="evidence" value="ECO:0007669"/>
    <property type="project" value="TreeGrafter"/>
</dbReference>
<accession>A0A382FLT7</accession>
<dbReference type="InterPro" id="IPR013341">
    <property type="entry name" value="Mandelate_racemase_N_dom"/>
</dbReference>
<dbReference type="Gene3D" id="3.30.390.10">
    <property type="entry name" value="Enolase-like, N-terminal domain"/>
    <property type="match status" value="1"/>
</dbReference>
<evidence type="ECO:0000259" key="5">
    <source>
        <dbReference type="SMART" id="SM00922"/>
    </source>
</evidence>
<evidence type="ECO:0000256" key="2">
    <source>
        <dbReference type="ARBA" id="ARBA00022723"/>
    </source>
</evidence>
<dbReference type="GO" id="GO:0009063">
    <property type="term" value="P:amino acid catabolic process"/>
    <property type="evidence" value="ECO:0007669"/>
    <property type="project" value="InterPro"/>
</dbReference>
<evidence type="ECO:0000256" key="4">
    <source>
        <dbReference type="SAM" id="MobiDB-lite"/>
    </source>
</evidence>
<feature type="region of interest" description="Disordered" evidence="4">
    <location>
        <begin position="13"/>
        <end position="32"/>
    </location>
</feature>